<protein>
    <submittedName>
        <fullName evidence="2">Outer membrane beta-barrel protein</fullName>
    </submittedName>
</protein>
<dbReference type="Pfam" id="PF10082">
    <property type="entry name" value="BBP2_2"/>
    <property type="match status" value="1"/>
</dbReference>
<feature type="compositionally biased region" description="Basic and acidic residues" evidence="1">
    <location>
        <begin position="76"/>
        <end position="105"/>
    </location>
</feature>
<feature type="compositionally biased region" description="Low complexity" evidence="1">
    <location>
        <begin position="138"/>
        <end position="151"/>
    </location>
</feature>
<name>A0A6N9SV27_9HYPH</name>
<dbReference type="EMBL" id="JAAAMG010000001">
    <property type="protein sequence ID" value="NDW02907.1"/>
    <property type="molecule type" value="Genomic_DNA"/>
</dbReference>
<organism evidence="2 3">
    <name type="scientific">Jiella pacifica</name>
    <dbReference type="NCBI Taxonomy" id="2696469"/>
    <lineage>
        <taxon>Bacteria</taxon>
        <taxon>Pseudomonadati</taxon>
        <taxon>Pseudomonadota</taxon>
        <taxon>Alphaproteobacteria</taxon>
        <taxon>Hyphomicrobiales</taxon>
        <taxon>Aurantimonadaceae</taxon>
        <taxon>Jiella</taxon>
    </lineage>
</organism>
<feature type="region of interest" description="Disordered" evidence="1">
    <location>
        <begin position="46"/>
        <end position="65"/>
    </location>
</feature>
<keyword evidence="3" id="KW-1185">Reference proteome</keyword>
<reference evidence="2 3" key="1">
    <citation type="submission" date="2020-01" db="EMBL/GenBank/DDBJ databases">
        <title>Jiella pacifica sp. nov.</title>
        <authorList>
            <person name="Xue Z."/>
            <person name="Zhu S."/>
            <person name="Chen J."/>
            <person name="Yang J."/>
        </authorList>
    </citation>
    <scope>NUCLEOTIDE SEQUENCE [LARGE SCALE GENOMIC DNA]</scope>
    <source>
        <strain evidence="2 3">40Bstr34</strain>
    </source>
</reference>
<dbReference type="Proteomes" id="UP000469011">
    <property type="component" value="Unassembled WGS sequence"/>
</dbReference>
<gene>
    <name evidence="2" type="ORF">GTK09_00560</name>
</gene>
<proteinExistence type="predicted"/>
<dbReference type="InterPro" id="IPR011250">
    <property type="entry name" value="OMP/PagP_B-barrel"/>
</dbReference>
<dbReference type="AlphaFoldDB" id="A0A6N9SV27"/>
<feature type="compositionally biased region" description="Basic and acidic residues" evidence="1">
    <location>
        <begin position="154"/>
        <end position="178"/>
    </location>
</feature>
<evidence type="ECO:0000313" key="2">
    <source>
        <dbReference type="EMBL" id="NDW02907.1"/>
    </source>
</evidence>
<evidence type="ECO:0000256" key="1">
    <source>
        <dbReference type="SAM" id="MobiDB-lite"/>
    </source>
</evidence>
<sequence>MTSYRCWASATMGQSRGHVLFPMLLIAAGLGAPSPGLAQQVLSSDELRESVDTPPEQARLGDPDGDLIEALGAYDRQRLVSPDEKGKDPSKLRDVANPVAEDRAVDMAAPDEPAAPKKPKRSFDLMEAAPRMLDEGRSPAARPSNRAATPAMRSDARRDADGRPVDDTRTGTTDREDGLPDLANPTLGAGIADETLPAQSTLRQNRAVETIDRLRRLKRSDADDPFAPVGTRVGTFILYPELIETVGVSNNLDNDAAATKGAFSETILSSRLVSDWATNQAEFNSRFAYRHDFAGETRQDPSASADGRLRLDISHDTIATFRGALDFQREDYSDVLDDATLSGRAGVLSGSVAAEVSHDFHPVSVAGTLTAARKSYFSLPDGSVDEDYTTLTAALRTGYDVSPALQPFVEASVGRRIFDVAAPDGRETGDRDAWLPALRAGIGIDLRDKLRGEVALGYAWNVPDDAAVETTASPTLDASLVWSPQRGTDVTLSGRTSFEPELTGQSAKTNYETSLAIAHSLSARTTLTAAASFGYEDSTVPDEDKMLLSGEAGFTYWLNRQFALTGSYEHRRSFAVVESDRYSADTVKLGVTLQR</sequence>
<evidence type="ECO:0000313" key="3">
    <source>
        <dbReference type="Proteomes" id="UP000469011"/>
    </source>
</evidence>
<feature type="region of interest" description="Disordered" evidence="1">
    <location>
        <begin position="76"/>
        <end position="184"/>
    </location>
</feature>
<comment type="caution">
    <text evidence="2">The sequence shown here is derived from an EMBL/GenBank/DDBJ whole genome shotgun (WGS) entry which is preliminary data.</text>
</comment>
<accession>A0A6N9SV27</accession>
<dbReference type="InterPro" id="IPR018759">
    <property type="entry name" value="BBP2_2"/>
</dbReference>
<dbReference type="SUPFAM" id="SSF56925">
    <property type="entry name" value="OMPA-like"/>
    <property type="match status" value="1"/>
</dbReference>
<dbReference type="RefSeq" id="WP_163460544.1">
    <property type="nucleotide sequence ID" value="NZ_JAAAMG010000001.1"/>
</dbReference>